<reference evidence="2" key="2">
    <citation type="submission" date="2021-09" db="EMBL/GenBank/DDBJ databases">
        <authorList>
            <person name="Jia N."/>
            <person name="Wang J."/>
            <person name="Shi W."/>
            <person name="Du L."/>
            <person name="Sun Y."/>
            <person name="Zhan W."/>
            <person name="Jiang J."/>
            <person name="Wang Q."/>
            <person name="Zhang B."/>
            <person name="Ji P."/>
            <person name="Sakyi L.B."/>
            <person name="Cui X."/>
            <person name="Yuan T."/>
            <person name="Jiang B."/>
            <person name="Yang W."/>
            <person name="Lam T.T.-Y."/>
            <person name="Chang Q."/>
            <person name="Ding S."/>
            <person name="Wang X."/>
            <person name="Zhu J."/>
            <person name="Ruan X."/>
            <person name="Zhao L."/>
            <person name="Wei J."/>
            <person name="Que T."/>
            <person name="Du C."/>
            <person name="Cheng J."/>
            <person name="Dai P."/>
            <person name="Han X."/>
            <person name="Huang E."/>
            <person name="Gao Y."/>
            <person name="Liu J."/>
            <person name="Shao H."/>
            <person name="Ye R."/>
            <person name="Li L."/>
            <person name="Wei W."/>
            <person name="Wang X."/>
            <person name="Wang C."/>
            <person name="Huo Q."/>
            <person name="Li W."/>
            <person name="Guo W."/>
            <person name="Chen H."/>
            <person name="Chen S."/>
            <person name="Zhou L."/>
            <person name="Zhou L."/>
            <person name="Ni X."/>
            <person name="Tian J."/>
            <person name="Zhou Y."/>
            <person name="Sheng Y."/>
            <person name="Liu T."/>
            <person name="Pan Y."/>
            <person name="Xia L."/>
            <person name="Li J."/>
            <person name="Zhao F."/>
            <person name="Cao W."/>
        </authorList>
    </citation>
    <scope>NUCLEOTIDE SEQUENCE</scope>
    <source>
        <strain evidence="2">Rmic-2018</strain>
        <tissue evidence="2">Larvae</tissue>
    </source>
</reference>
<dbReference type="AlphaFoldDB" id="A0A9J6F4V5"/>
<dbReference type="Proteomes" id="UP000821866">
    <property type="component" value="Chromosome 1"/>
</dbReference>
<dbReference type="VEuPathDB" id="VectorBase:LOC119187748"/>
<organism evidence="2 3">
    <name type="scientific">Rhipicephalus microplus</name>
    <name type="common">Cattle tick</name>
    <name type="synonym">Boophilus microplus</name>
    <dbReference type="NCBI Taxonomy" id="6941"/>
    <lineage>
        <taxon>Eukaryota</taxon>
        <taxon>Metazoa</taxon>
        <taxon>Ecdysozoa</taxon>
        <taxon>Arthropoda</taxon>
        <taxon>Chelicerata</taxon>
        <taxon>Arachnida</taxon>
        <taxon>Acari</taxon>
        <taxon>Parasitiformes</taxon>
        <taxon>Ixodida</taxon>
        <taxon>Ixodoidea</taxon>
        <taxon>Ixodidae</taxon>
        <taxon>Rhipicephalinae</taxon>
        <taxon>Rhipicephalus</taxon>
        <taxon>Boophilus</taxon>
    </lineage>
</organism>
<sequence length="289" mass="31315">MNGHLLLALFWDRGVDVRMSSTQLSWIKEWALRRSRRFFSRPFARACFDYKRFSSTNLSPFADPAIQERVRRQMMAAASGERLKSPASGDPGAATPRQNGTSAAGQHVTSDEPGGEESVATSSSTSSSSAVARKCELFTMTGDLIITKASSTKTPATRTQSTPASPGGDPQRGTKREASSLQSPVAEKKGSFGVRTSRSDDHLGKARGTVAAVSIDIDDDEMASSLNTLLDTKDDSRVLWTYNAGSSEDDEEEAEKEQPACSKGVVSLSYFSALQCYTLTISATERRFR</sequence>
<accession>A0A9J6F4V5</accession>
<name>A0A9J6F4V5_RHIMP</name>
<protein>
    <submittedName>
        <fullName evidence="2">Uncharacterized protein</fullName>
    </submittedName>
</protein>
<dbReference type="EMBL" id="JABSTU010000001">
    <property type="protein sequence ID" value="KAH8041723.1"/>
    <property type="molecule type" value="Genomic_DNA"/>
</dbReference>
<keyword evidence="3" id="KW-1185">Reference proteome</keyword>
<feature type="region of interest" description="Disordered" evidence="1">
    <location>
        <begin position="146"/>
        <end position="205"/>
    </location>
</feature>
<feature type="compositionally biased region" description="Polar residues" evidence="1">
    <location>
        <begin position="96"/>
        <end position="108"/>
    </location>
</feature>
<comment type="caution">
    <text evidence="2">The sequence shown here is derived from an EMBL/GenBank/DDBJ whole genome shotgun (WGS) entry which is preliminary data.</text>
</comment>
<evidence type="ECO:0000256" key="1">
    <source>
        <dbReference type="SAM" id="MobiDB-lite"/>
    </source>
</evidence>
<feature type="compositionally biased region" description="Low complexity" evidence="1">
    <location>
        <begin position="118"/>
        <end position="127"/>
    </location>
</feature>
<feature type="region of interest" description="Disordered" evidence="1">
    <location>
        <begin position="74"/>
        <end position="127"/>
    </location>
</feature>
<evidence type="ECO:0000313" key="2">
    <source>
        <dbReference type="EMBL" id="KAH8041723.1"/>
    </source>
</evidence>
<feature type="compositionally biased region" description="Polar residues" evidence="1">
    <location>
        <begin position="148"/>
        <end position="164"/>
    </location>
</feature>
<gene>
    <name evidence="2" type="ORF">HPB51_017525</name>
</gene>
<reference evidence="2" key="1">
    <citation type="journal article" date="2020" name="Cell">
        <title>Large-Scale Comparative Analyses of Tick Genomes Elucidate Their Genetic Diversity and Vector Capacities.</title>
        <authorList>
            <consortium name="Tick Genome and Microbiome Consortium (TIGMIC)"/>
            <person name="Jia N."/>
            <person name="Wang J."/>
            <person name="Shi W."/>
            <person name="Du L."/>
            <person name="Sun Y."/>
            <person name="Zhan W."/>
            <person name="Jiang J.F."/>
            <person name="Wang Q."/>
            <person name="Zhang B."/>
            <person name="Ji P."/>
            <person name="Bell-Sakyi L."/>
            <person name="Cui X.M."/>
            <person name="Yuan T.T."/>
            <person name="Jiang B.G."/>
            <person name="Yang W.F."/>
            <person name="Lam T.T."/>
            <person name="Chang Q.C."/>
            <person name="Ding S.J."/>
            <person name="Wang X.J."/>
            <person name="Zhu J.G."/>
            <person name="Ruan X.D."/>
            <person name="Zhao L."/>
            <person name="Wei J.T."/>
            <person name="Ye R.Z."/>
            <person name="Que T.C."/>
            <person name="Du C.H."/>
            <person name="Zhou Y.H."/>
            <person name="Cheng J.X."/>
            <person name="Dai P.F."/>
            <person name="Guo W.B."/>
            <person name="Han X.H."/>
            <person name="Huang E.J."/>
            <person name="Li L.F."/>
            <person name="Wei W."/>
            <person name="Gao Y.C."/>
            <person name="Liu J.Z."/>
            <person name="Shao H.Z."/>
            <person name="Wang X."/>
            <person name="Wang C.C."/>
            <person name="Yang T.C."/>
            <person name="Huo Q.B."/>
            <person name="Li W."/>
            <person name="Chen H.Y."/>
            <person name="Chen S.E."/>
            <person name="Zhou L.G."/>
            <person name="Ni X.B."/>
            <person name="Tian J.H."/>
            <person name="Sheng Y."/>
            <person name="Liu T."/>
            <person name="Pan Y.S."/>
            <person name="Xia L.Y."/>
            <person name="Li J."/>
            <person name="Zhao F."/>
            <person name="Cao W.C."/>
        </authorList>
    </citation>
    <scope>NUCLEOTIDE SEQUENCE</scope>
    <source>
        <strain evidence="2">Rmic-2018</strain>
    </source>
</reference>
<evidence type="ECO:0000313" key="3">
    <source>
        <dbReference type="Proteomes" id="UP000821866"/>
    </source>
</evidence>
<proteinExistence type="predicted"/>